<organism evidence="1 2">
    <name type="scientific">Nesterenkonia sedimenti</name>
    <dbReference type="NCBI Taxonomy" id="1463632"/>
    <lineage>
        <taxon>Bacteria</taxon>
        <taxon>Bacillati</taxon>
        <taxon>Actinomycetota</taxon>
        <taxon>Actinomycetes</taxon>
        <taxon>Micrococcales</taxon>
        <taxon>Micrococcaceae</taxon>
        <taxon>Nesterenkonia</taxon>
    </lineage>
</organism>
<dbReference type="EMBL" id="JABAHY010000011">
    <property type="protein sequence ID" value="NLS10568.1"/>
    <property type="molecule type" value="Genomic_DNA"/>
</dbReference>
<keyword evidence="2" id="KW-1185">Reference proteome</keyword>
<dbReference type="PROSITE" id="PS51257">
    <property type="entry name" value="PROKAR_LIPOPROTEIN"/>
    <property type="match status" value="1"/>
</dbReference>
<name>A0A7X8YE88_9MICC</name>
<dbReference type="Proteomes" id="UP000523139">
    <property type="component" value="Unassembled WGS sequence"/>
</dbReference>
<protein>
    <submittedName>
        <fullName evidence="1">Uncharacterized protein</fullName>
    </submittedName>
</protein>
<dbReference type="AlphaFoldDB" id="A0A7X8YE88"/>
<reference evidence="1 2" key="1">
    <citation type="submission" date="2020-04" db="EMBL/GenBank/DDBJ databases">
        <title>Nesterenkonia sp. nov., isolated from marine sediment.</title>
        <authorList>
            <person name="Zhang G."/>
        </authorList>
    </citation>
    <scope>NUCLEOTIDE SEQUENCE [LARGE SCALE GENOMIC DNA]</scope>
    <source>
        <strain evidence="1 2">MY13</strain>
    </source>
</reference>
<gene>
    <name evidence="1" type="ORF">HGQ17_11315</name>
</gene>
<comment type="caution">
    <text evidence="1">The sequence shown here is derived from an EMBL/GenBank/DDBJ whole genome shotgun (WGS) entry which is preliminary data.</text>
</comment>
<accession>A0A7X8YE88</accession>
<dbReference type="RefSeq" id="WP_168888049.1">
    <property type="nucleotide sequence ID" value="NZ_JABAHY010000011.1"/>
</dbReference>
<sequence>MSAITTRPAPKLMAALSIVGLVALTACDDSPETPGEHLDEVLENSDEAVDAIIDDINNG</sequence>
<evidence type="ECO:0000313" key="2">
    <source>
        <dbReference type="Proteomes" id="UP000523139"/>
    </source>
</evidence>
<proteinExistence type="predicted"/>
<evidence type="ECO:0000313" key="1">
    <source>
        <dbReference type="EMBL" id="NLS10568.1"/>
    </source>
</evidence>